<dbReference type="EMBL" id="UINC01034957">
    <property type="protein sequence ID" value="SVB26596.1"/>
    <property type="molecule type" value="Genomic_DNA"/>
</dbReference>
<evidence type="ECO:0000313" key="2">
    <source>
        <dbReference type="EMBL" id="SVB26596.1"/>
    </source>
</evidence>
<dbReference type="InterPro" id="IPR009875">
    <property type="entry name" value="PilZ_domain"/>
</dbReference>
<dbReference type="AlphaFoldDB" id="A0A382CKC7"/>
<dbReference type="Gene3D" id="2.40.10.220">
    <property type="entry name" value="predicted glycosyltransferase like domains"/>
    <property type="match status" value="1"/>
</dbReference>
<proteinExistence type="predicted"/>
<dbReference type="GO" id="GO:0035438">
    <property type="term" value="F:cyclic-di-GMP binding"/>
    <property type="evidence" value="ECO:0007669"/>
    <property type="project" value="InterPro"/>
</dbReference>
<organism evidence="2">
    <name type="scientific">marine metagenome</name>
    <dbReference type="NCBI Taxonomy" id="408172"/>
    <lineage>
        <taxon>unclassified sequences</taxon>
        <taxon>metagenomes</taxon>
        <taxon>ecological metagenomes</taxon>
    </lineage>
</organism>
<reference evidence="2" key="1">
    <citation type="submission" date="2018-05" db="EMBL/GenBank/DDBJ databases">
        <authorList>
            <person name="Lanie J.A."/>
            <person name="Ng W.-L."/>
            <person name="Kazmierczak K.M."/>
            <person name="Andrzejewski T.M."/>
            <person name="Davidsen T.M."/>
            <person name="Wayne K.J."/>
            <person name="Tettelin H."/>
            <person name="Glass J.I."/>
            <person name="Rusch D."/>
            <person name="Podicherti R."/>
            <person name="Tsui H.-C.T."/>
            <person name="Winkler M.E."/>
        </authorList>
    </citation>
    <scope>NUCLEOTIDE SEQUENCE</scope>
</reference>
<dbReference type="Pfam" id="PF07238">
    <property type="entry name" value="PilZ"/>
    <property type="match status" value="1"/>
</dbReference>
<accession>A0A382CKC7</accession>
<protein>
    <recommendedName>
        <fullName evidence="1">PilZ domain-containing protein</fullName>
    </recommendedName>
</protein>
<feature type="domain" description="PilZ" evidence="1">
    <location>
        <begin position="8"/>
        <end position="119"/>
    </location>
</feature>
<gene>
    <name evidence="2" type="ORF">METZ01_LOCUS179450</name>
</gene>
<name>A0A382CKC7_9ZZZZ</name>
<sequence>MNDVNKEKREFIRTKVRRLTSIVKHEGVYKLIEEDEISTPTLINVKDISTGGLRIISEYELLKGSFIDLTIPDIETLDSAIVKCEVIRSLFDGGNYTYDIGLRFIPPNTDYLKQLVELLKTD</sequence>
<evidence type="ECO:0000259" key="1">
    <source>
        <dbReference type="Pfam" id="PF07238"/>
    </source>
</evidence>